<reference evidence="8" key="1">
    <citation type="submission" date="2025-08" db="UniProtKB">
        <authorList>
            <consortium name="RefSeq"/>
        </authorList>
    </citation>
    <scope>IDENTIFICATION</scope>
</reference>
<keyword evidence="3" id="KW-0238">DNA-binding</keyword>
<dbReference type="FunCoup" id="A0A6I9SW24">
    <property type="interactions" value="51"/>
</dbReference>
<accession>A0A6I9SW24</accession>
<name>A0A6I9SW24_SESIN</name>
<dbReference type="GO" id="GO:0005634">
    <property type="term" value="C:nucleus"/>
    <property type="evidence" value="ECO:0007669"/>
    <property type="project" value="UniProtKB-SubCell"/>
</dbReference>
<dbReference type="Pfam" id="PF02362">
    <property type="entry name" value="B3"/>
    <property type="match status" value="2"/>
</dbReference>
<dbReference type="OrthoDB" id="1109907at2759"/>
<evidence type="ECO:0000259" key="6">
    <source>
        <dbReference type="PROSITE" id="PS50863"/>
    </source>
</evidence>
<evidence type="ECO:0000313" key="7">
    <source>
        <dbReference type="Proteomes" id="UP000504604"/>
    </source>
</evidence>
<dbReference type="InterPro" id="IPR003340">
    <property type="entry name" value="B3_DNA-bd"/>
</dbReference>
<evidence type="ECO:0000256" key="5">
    <source>
        <dbReference type="ARBA" id="ARBA00023242"/>
    </source>
</evidence>
<evidence type="ECO:0000313" key="8">
    <source>
        <dbReference type="RefSeq" id="XP_011074465.1"/>
    </source>
</evidence>
<dbReference type="CDD" id="cd10017">
    <property type="entry name" value="B3_DNA"/>
    <property type="match status" value="2"/>
</dbReference>
<dbReference type="RefSeq" id="XP_011074465.1">
    <property type="nucleotide sequence ID" value="XM_011076163.2"/>
</dbReference>
<dbReference type="GO" id="GO:0003677">
    <property type="term" value="F:DNA binding"/>
    <property type="evidence" value="ECO:0007669"/>
    <property type="project" value="UniProtKB-KW"/>
</dbReference>
<evidence type="ECO:0000256" key="2">
    <source>
        <dbReference type="ARBA" id="ARBA00023015"/>
    </source>
</evidence>
<dbReference type="AlphaFoldDB" id="A0A6I9SW24"/>
<evidence type="ECO:0000256" key="3">
    <source>
        <dbReference type="ARBA" id="ARBA00023125"/>
    </source>
</evidence>
<sequence length="278" mass="31802">MDQFPSCSFSYKLPHTRDVCVLYISWGDTRKQMNSSMKFFKVLLPGFKSKLWLPPAFCANASGEFSAEAAVTTQLGTWKIEVGKCGEKFYFHGGSWNRFIQGHELSVGDFIVFEHSGNMRFSATLFGLSACEKTFPPNSTVPQNDEKQVESWTNSSHCRRMPPFRKTIAAYSLSDHRLSGQPHLYIPVGIWRPNDMHKKESAILRIRGSDQREWPVKLRFYKDPSQGRKDRLVMTKGWREFCSSNNIKKGDDCTFEIMDTAFGESNDVVIMNVTIHAK</sequence>
<dbReference type="InterPro" id="IPR039218">
    <property type="entry name" value="REM_fam"/>
</dbReference>
<keyword evidence="4" id="KW-0804">Transcription</keyword>
<dbReference type="Gene3D" id="2.40.330.10">
    <property type="entry name" value="DNA-binding pseudobarrel domain"/>
    <property type="match status" value="2"/>
</dbReference>
<dbReference type="PANTHER" id="PTHR31674">
    <property type="entry name" value="B3 DOMAIN-CONTAINING PROTEIN REM-LIKE 3-RELATED"/>
    <property type="match status" value="1"/>
</dbReference>
<keyword evidence="2" id="KW-0805">Transcription regulation</keyword>
<dbReference type="InterPro" id="IPR015300">
    <property type="entry name" value="DNA-bd_pseudobarrel_sf"/>
</dbReference>
<gene>
    <name evidence="8" type="primary">LOC105159192</name>
</gene>
<dbReference type="PANTHER" id="PTHR31674:SF21">
    <property type="entry name" value="B3 DOMAIN-CONTAINING PROTEIN REM15 ISOFORM X1"/>
    <property type="match status" value="1"/>
</dbReference>
<comment type="subcellular location">
    <subcellularLocation>
        <location evidence="1">Nucleus</location>
    </subcellularLocation>
</comment>
<proteinExistence type="predicted"/>
<dbReference type="Proteomes" id="UP000504604">
    <property type="component" value="Linkage group LG3"/>
</dbReference>
<keyword evidence="5" id="KW-0539">Nucleus</keyword>
<feature type="domain" description="TF-B3" evidence="6">
    <location>
        <begin position="36"/>
        <end position="129"/>
    </location>
</feature>
<dbReference type="KEGG" id="sind:105159192"/>
<evidence type="ECO:0000256" key="1">
    <source>
        <dbReference type="ARBA" id="ARBA00004123"/>
    </source>
</evidence>
<evidence type="ECO:0000256" key="4">
    <source>
        <dbReference type="ARBA" id="ARBA00023163"/>
    </source>
</evidence>
<dbReference type="SMART" id="SM01019">
    <property type="entry name" value="B3"/>
    <property type="match status" value="2"/>
</dbReference>
<dbReference type="SUPFAM" id="SSF101936">
    <property type="entry name" value="DNA-binding pseudobarrel domain"/>
    <property type="match status" value="2"/>
</dbReference>
<dbReference type="GeneID" id="105159192"/>
<dbReference type="PROSITE" id="PS50863">
    <property type="entry name" value="B3"/>
    <property type="match status" value="2"/>
</dbReference>
<dbReference type="InParanoid" id="A0A6I9SW24"/>
<organism evidence="7 8">
    <name type="scientific">Sesamum indicum</name>
    <name type="common">Oriental sesame</name>
    <name type="synonym">Sesamum orientale</name>
    <dbReference type="NCBI Taxonomy" id="4182"/>
    <lineage>
        <taxon>Eukaryota</taxon>
        <taxon>Viridiplantae</taxon>
        <taxon>Streptophyta</taxon>
        <taxon>Embryophyta</taxon>
        <taxon>Tracheophyta</taxon>
        <taxon>Spermatophyta</taxon>
        <taxon>Magnoliopsida</taxon>
        <taxon>eudicotyledons</taxon>
        <taxon>Gunneridae</taxon>
        <taxon>Pentapetalae</taxon>
        <taxon>asterids</taxon>
        <taxon>lamiids</taxon>
        <taxon>Lamiales</taxon>
        <taxon>Pedaliaceae</taxon>
        <taxon>Sesamum</taxon>
    </lineage>
</organism>
<keyword evidence="7" id="KW-1185">Reference proteome</keyword>
<protein>
    <submittedName>
        <fullName evidence="8">B3 domain-containing protein REM5-like</fullName>
    </submittedName>
</protein>
<feature type="domain" description="TF-B3" evidence="6">
    <location>
        <begin position="169"/>
        <end position="277"/>
    </location>
</feature>